<dbReference type="InterPro" id="IPR050482">
    <property type="entry name" value="Sensor_HK_TwoCompSys"/>
</dbReference>
<feature type="transmembrane region" description="Helical" evidence="17">
    <location>
        <begin position="142"/>
        <end position="160"/>
    </location>
</feature>
<dbReference type="SUPFAM" id="SSF55874">
    <property type="entry name" value="ATPase domain of HSP90 chaperone/DNA topoisomerase II/histidine kinase"/>
    <property type="match status" value="1"/>
</dbReference>
<keyword evidence="17" id="KW-1133">Transmembrane helix</keyword>
<dbReference type="EMBL" id="FOWW01000012">
    <property type="protein sequence ID" value="SFQ67429.1"/>
    <property type="molecule type" value="Genomic_DNA"/>
</dbReference>
<dbReference type="InterPro" id="IPR004358">
    <property type="entry name" value="Sig_transdc_His_kin-like_C"/>
</dbReference>
<dbReference type="InterPro" id="IPR003594">
    <property type="entry name" value="HATPase_dom"/>
</dbReference>
<feature type="domain" description="Histidine kinase" evidence="18">
    <location>
        <begin position="345"/>
        <end position="436"/>
    </location>
</feature>
<feature type="region of interest" description="Disordered" evidence="16">
    <location>
        <begin position="1"/>
        <end position="33"/>
    </location>
</feature>
<evidence type="ECO:0000256" key="6">
    <source>
        <dbReference type="ARBA" id="ARBA00022485"/>
    </source>
</evidence>
<keyword evidence="17" id="KW-0812">Transmembrane</keyword>
<keyword evidence="12" id="KW-0902">Two-component regulatory system</keyword>
<dbReference type="Pfam" id="PF02518">
    <property type="entry name" value="HATPase_c"/>
    <property type="match status" value="1"/>
</dbReference>
<feature type="transmembrane region" description="Helical" evidence="17">
    <location>
        <begin position="108"/>
        <end position="135"/>
    </location>
</feature>
<dbReference type="SMART" id="SM00387">
    <property type="entry name" value="HATPase_c"/>
    <property type="match status" value="1"/>
</dbReference>
<protein>
    <recommendedName>
        <fullName evidence="5">Oxygen sensor histidine kinase NreB</fullName>
        <ecNumber evidence="4">2.7.13.3</ecNumber>
    </recommendedName>
    <alternativeName>
        <fullName evidence="15">Nitrogen regulation protein B</fullName>
    </alternativeName>
</protein>
<dbReference type="GO" id="GO:0005737">
    <property type="term" value="C:cytoplasm"/>
    <property type="evidence" value="ECO:0007669"/>
    <property type="project" value="UniProtKB-SubCell"/>
</dbReference>
<reference evidence="20" key="1">
    <citation type="submission" date="2016-10" db="EMBL/GenBank/DDBJ databases">
        <authorList>
            <person name="Varghese N."/>
            <person name="Submissions S."/>
        </authorList>
    </citation>
    <scope>NUCLEOTIDE SEQUENCE [LARGE SCALE GENOMIC DNA]</scope>
    <source>
        <strain evidence="20">CGMCC 4.5579</strain>
    </source>
</reference>
<dbReference type="GO" id="GO:0000155">
    <property type="term" value="F:phosphorelay sensor kinase activity"/>
    <property type="evidence" value="ECO:0007669"/>
    <property type="project" value="InterPro"/>
</dbReference>
<dbReference type="AlphaFoldDB" id="A0A1I6AFF5"/>
<evidence type="ECO:0000256" key="15">
    <source>
        <dbReference type="ARBA" id="ARBA00030800"/>
    </source>
</evidence>
<evidence type="ECO:0000256" key="7">
    <source>
        <dbReference type="ARBA" id="ARBA00022490"/>
    </source>
</evidence>
<evidence type="ECO:0000256" key="2">
    <source>
        <dbReference type="ARBA" id="ARBA00001966"/>
    </source>
</evidence>
<feature type="transmembrane region" description="Helical" evidence="17">
    <location>
        <begin position="172"/>
        <end position="193"/>
    </location>
</feature>
<sequence length="441" mass="46935">MAEIPPVLDLTPGPRDTGQVTEHTRAGPPPSVTPEEALQPWFGYVERALPPVLLVVATAIALIPEEHPPADPAGTLALATLAGAWVLLTDTVPPAWWRTTRWRAPVSFAGLVVFATVLMLRDPLFLVFLIAGFFVALRLRPLPVVFAALAVCSTLIHTIPQGGPVRALTEEPFLWLTIVAVQTLAIGGGAVLSDKIAEQNEARRKAVAELESALEENAGLHGQLLVQAREAGVLAERQRLSREIHDTLAQGFTGIITQLEAAAQARHDPAELDRHLAQATALARENLTDARRSVRALGPEVLDTAELPDALADVARRWSTMSGVPAEFTTTGTARPLHPEIEATLLRVTQEALANVAKHAQASRVGLTLSYMEDQVTLDVRDDGVGFGPEVPARTEHGGFGLAGMRHRVRRLAGTLHVESEPGAGTAVSASVPAISAGEPA</sequence>
<evidence type="ECO:0000256" key="5">
    <source>
        <dbReference type="ARBA" id="ARBA00017322"/>
    </source>
</evidence>
<evidence type="ECO:0000256" key="10">
    <source>
        <dbReference type="ARBA" id="ARBA00022777"/>
    </source>
</evidence>
<evidence type="ECO:0000256" key="9">
    <source>
        <dbReference type="ARBA" id="ARBA00022723"/>
    </source>
</evidence>
<evidence type="ECO:0000256" key="11">
    <source>
        <dbReference type="ARBA" id="ARBA00023004"/>
    </source>
</evidence>
<dbReference type="PANTHER" id="PTHR24421">
    <property type="entry name" value="NITRATE/NITRITE SENSOR PROTEIN NARX-RELATED"/>
    <property type="match status" value="1"/>
</dbReference>
<evidence type="ECO:0000313" key="19">
    <source>
        <dbReference type="EMBL" id="SFQ67429.1"/>
    </source>
</evidence>
<dbReference type="Gene3D" id="3.30.565.10">
    <property type="entry name" value="Histidine kinase-like ATPase, C-terminal domain"/>
    <property type="match status" value="1"/>
</dbReference>
<dbReference type="InterPro" id="IPR017205">
    <property type="entry name" value="Sig_transdc_His_kinase_ChrS"/>
</dbReference>
<proteinExistence type="predicted"/>
<dbReference type="GO" id="GO:0051539">
    <property type="term" value="F:4 iron, 4 sulfur cluster binding"/>
    <property type="evidence" value="ECO:0007669"/>
    <property type="project" value="UniProtKB-KW"/>
</dbReference>
<keyword evidence="10 19" id="KW-0418">Kinase</keyword>
<evidence type="ECO:0000256" key="8">
    <source>
        <dbReference type="ARBA" id="ARBA00022679"/>
    </source>
</evidence>
<keyword evidence="17" id="KW-0472">Membrane</keyword>
<dbReference type="Gene3D" id="1.20.5.1930">
    <property type="match status" value="1"/>
</dbReference>
<evidence type="ECO:0000256" key="16">
    <source>
        <dbReference type="SAM" id="MobiDB-lite"/>
    </source>
</evidence>
<dbReference type="EC" id="2.7.13.3" evidence="4"/>
<evidence type="ECO:0000259" key="18">
    <source>
        <dbReference type="PROSITE" id="PS50109"/>
    </source>
</evidence>
<dbReference type="InterPro" id="IPR036890">
    <property type="entry name" value="HATPase_C_sf"/>
</dbReference>
<keyword evidence="11" id="KW-0408">Iron</keyword>
<dbReference type="GO" id="GO:0016020">
    <property type="term" value="C:membrane"/>
    <property type="evidence" value="ECO:0007669"/>
    <property type="project" value="InterPro"/>
</dbReference>
<keyword evidence="13" id="KW-0411">Iron-sulfur</keyword>
<keyword evidence="7" id="KW-0963">Cytoplasm</keyword>
<keyword evidence="8" id="KW-0808">Transferase</keyword>
<dbReference type="PANTHER" id="PTHR24421:SF62">
    <property type="entry name" value="SENSORY TRANSDUCTION HISTIDINE KINASE"/>
    <property type="match status" value="1"/>
</dbReference>
<dbReference type="PIRSF" id="PIRSF037434">
    <property type="entry name" value="STHK_ChrS"/>
    <property type="match status" value="1"/>
</dbReference>
<dbReference type="CDD" id="cd16917">
    <property type="entry name" value="HATPase_UhpB-NarQ-NarX-like"/>
    <property type="match status" value="1"/>
</dbReference>
<comment type="cofactor">
    <cofactor evidence="2">
        <name>[4Fe-4S] cluster</name>
        <dbReference type="ChEBI" id="CHEBI:49883"/>
    </cofactor>
</comment>
<comment type="function">
    <text evidence="14">Member of the two-component regulatory system NreB/NreC involved in the control of dissimilatory nitrate/nitrite reduction in response to oxygen. NreB functions as a direct oxygen sensor histidine kinase which is autophosphorylated, in the absence of oxygen, probably at the conserved histidine residue, and transfers its phosphate group probably to a conserved aspartate residue of NreC. NreB/NreC activates the expression of the nitrate (narGHJI) and nitrite (nir) reductase operons, as well as the putative nitrate transporter gene narT.</text>
</comment>
<keyword evidence="6" id="KW-0004">4Fe-4S</keyword>
<feature type="region of interest" description="Disordered" evidence="16">
    <location>
        <begin position="420"/>
        <end position="441"/>
    </location>
</feature>
<dbReference type="InterPro" id="IPR011712">
    <property type="entry name" value="Sig_transdc_His_kin_sub3_dim/P"/>
</dbReference>
<dbReference type="STRING" id="587909.SAMN05421810_11274"/>
<evidence type="ECO:0000256" key="12">
    <source>
        <dbReference type="ARBA" id="ARBA00023012"/>
    </source>
</evidence>
<dbReference type="PROSITE" id="PS50109">
    <property type="entry name" value="HIS_KIN"/>
    <property type="match status" value="1"/>
</dbReference>
<keyword evidence="9" id="KW-0479">Metal-binding</keyword>
<evidence type="ECO:0000256" key="1">
    <source>
        <dbReference type="ARBA" id="ARBA00000085"/>
    </source>
</evidence>
<dbReference type="PRINTS" id="PR00344">
    <property type="entry name" value="BCTRLSENSOR"/>
</dbReference>
<evidence type="ECO:0000256" key="17">
    <source>
        <dbReference type="SAM" id="Phobius"/>
    </source>
</evidence>
<dbReference type="InterPro" id="IPR005467">
    <property type="entry name" value="His_kinase_dom"/>
</dbReference>
<comment type="subcellular location">
    <subcellularLocation>
        <location evidence="3">Cytoplasm</location>
    </subcellularLocation>
</comment>
<accession>A0A1I6AFF5</accession>
<dbReference type="Proteomes" id="UP000198727">
    <property type="component" value="Unassembled WGS sequence"/>
</dbReference>
<evidence type="ECO:0000313" key="20">
    <source>
        <dbReference type="Proteomes" id="UP000198727"/>
    </source>
</evidence>
<dbReference type="Pfam" id="PF07730">
    <property type="entry name" value="HisKA_3"/>
    <property type="match status" value="1"/>
</dbReference>
<evidence type="ECO:0000256" key="14">
    <source>
        <dbReference type="ARBA" id="ARBA00024827"/>
    </source>
</evidence>
<keyword evidence="20" id="KW-1185">Reference proteome</keyword>
<dbReference type="GO" id="GO:0046983">
    <property type="term" value="F:protein dimerization activity"/>
    <property type="evidence" value="ECO:0007669"/>
    <property type="project" value="InterPro"/>
</dbReference>
<evidence type="ECO:0000256" key="13">
    <source>
        <dbReference type="ARBA" id="ARBA00023014"/>
    </source>
</evidence>
<comment type="catalytic activity">
    <reaction evidence="1">
        <text>ATP + protein L-histidine = ADP + protein N-phospho-L-histidine.</text>
        <dbReference type="EC" id="2.7.13.3"/>
    </reaction>
</comment>
<evidence type="ECO:0000256" key="4">
    <source>
        <dbReference type="ARBA" id="ARBA00012438"/>
    </source>
</evidence>
<gene>
    <name evidence="19" type="ORF">SAMN05421810_11274</name>
</gene>
<dbReference type="GO" id="GO:0046872">
    <property type="term" value="F:metal ion binding"/>
    <property type="evidence" value="ECO:0007669"/>
    <property type="project" value="UniProtKB-KW"/>
</dbReference>
<evidence type="ECO:0000256" key="3">
    <source>
        <dbReference type="ARBA" id="ARBA00004496"/>
    </source>
</evidence>
<name>A0A1I6AFF5_9PSEU</name>
<organism evidence="19 20">
    <name type="scientific">Amycolatopsis arida</name>
    <dbReference type="NCBI Taxonomy" id="587909"/>
    <lineage>
        <taxon>Bacteria</taxon>
        <taxon>Bacillati</taxon>
        <taxon>Actinomycetota</taxon>
        <taxon>Actinomycetes</taxon>
        <taxon>Pseudonocardiales</taxon>
        <taxon>Pseudonocardiaceae</taxon>
        <taxon>Amycolatopsis</taxon>
    </lineage>
</organism>